<dbReference type="EMBL" id="CP001810">
    <property type="protein sequence ID" value="ADL35115.1"/>
    <property type="molecule type" value="Genomic_DNA"/>
</dbReference>
<evidence type="ECO:0000313" key="1">
    <source>
        <dbReference type="EMBL" id="ADL35115.1"/>
    </source>
</evidence>
<accession>E0RZJ9</accession>
<evidence type="ECO:0000313" key="2">
    <source>
        <dbReference type="Proteomes" id="UP000001299"/>
    </source>
</evidence>
<reference evidence="1 2" key="1">
    <citation type="journal article" date="2010" name="PLoS ONE">
        <title>The glycobiome of the rumen bacterium Butyrivibrio proteoclasticus B316(T) highlights adaptation to a polysaccharide-rich environment.</title>
        <authorList>
            <person name="Kelly W.J."/>
            <person name="Leahy S.C."/>
            <person name="Altermann E."/>
            <person name="Yeoman C.J."/>
            <person name="Dunne J.C."/>
            <person name="Kong Z."/>
            <person name="Pacheco D.M."/>
            <person name="Li D."/>
            <person name="Noel S.J."/>
            <person name="Moon C.D."/>
            <person name="Cookson A.L."/>
            <person name="Attwood G.T."/>
        </authorList>
    </citation>
    <scope>NUCLEOTIDE SEQUENCE [LARGE SCALE GENOMIC DNA]</scope>
    <source>
        <strain evidence="2">ATCC 51982 / DSM 14932 / B316</strain>
    </source>
</reference>
<keyword evidence="2" id="KW-1185">Reference proteome</keyword>
<dbReference type="Proteomes" id="UP000001299">
    <property type="component" value="Chromosome 1"/>
</dbReference>
<dbReference type="Gene3D" id="3.30.460.40">
    <property type="match status" value="1"/>
</dbReference>
<protein>
    <recommendedName>
        <fullName evidence="3">Nucleotidyltransferase family protein</fullName>
    </recommendedName>
</protein>
<dbReference type="eggNOG" id="COG2244">
    <property type="taxonomic scope" value="Bacteria"/>
</dbReference>
<dbReference type="KEGG" id="bpb:bpr_I2382"/>
<dbReference type="HOGENOM" id="CLU_046245_1_1_9"/>
<proteinExistence type="predicted"/>
<name>E0RZJ9_BUTPB</name>
<dbReference type="InterPro" id="IPR039498">
    <property type="entry name" value="NTP_transf_5"/>
</dbReference>
<sequence length="413" mass="48496">MELCALCICPVQGDDWMMKKSIRGKQKMDASKANIRIYYSELVKACFEKRKPDDIPDGIDIGELINYAAKGHIYYPIASSLIKLDIDEKHAEIMRNDLKVSTFMTLMQTVGSREITEAFEREGIRHQLLKGAIIKNDYPSPEMREMSDIDLVVYDESLDKAAKVMEAMGYTNHGLIKHHMIFSKGGNLHVEIHWCLFDEKVDHNQHVYFKDFRAKLADGKKYTYEFSHEDFYVYMIAHMSKHFFETGCGIRNLMDIYIFWNKYAGSMNRAYLDKELIKCGIRDFEINMRELAFIWLDNTECSEFYENLFTYMLDSGIYGKSENGIWGQLAKETPKGNHARLHYYFPSYKFMVEKYKWLENKAFLLPIAWVVRGCTAACSDEAKKHKQLFENTEEKDAAMMIEMYHRLNLNFRR</sequence>
<evidence type="ECO:0008006" key="3">
    <source>
        <dbReference type="Google" id="ProtNLM"/>
    </source>
</evidence>
<gene>
    <name evidence="1" type="ordered locus">bpr_I2382</name>
</gene>
<dbReference type="STRING" id="515622.bpr_I2382"/>
<organism evidence="1 2">
    <name type="scientific">Butyrivibrio proteoclasticus (strain ATCC 51982 / DSM 14932 / B316)</name>
    <name type="common">Clostridium proteoclasticum</name>
    <dbReference type="NCBI Taxonomy" id="515622"/>
    <lineage>
        <taxon>Bacteria</taxon>
        <taxon>Bacillati</taxon>
        <taxon>Bacillota</taxon>
        <taxon>Clostridia</taxon>
        <taxon>Lachnospirales</taxon>
        <taxon>Lachnospiraceae</taxon>
        <taxon>Butyrivibrio</taxon>
    </lineage>
</organism>
<dbReference type="Pfam" id="PF14907">
    <property type="entry name" value="NTP_transf_5"/>
    <property type="match status" value="1"/>
</dbReference>
<dbReference type="AlphaFoldDB" id="E0RZJ9"/>